<evidence type="ECO:0000256" key="1">
    <source>
        <dbReference type="ARBA" id="ARBA00022512"/>
    </source>
</evidence>
<dbReference type="InterPro" id="IPR005877">
    <property type="entry name" value="YSIRK_signal_dom"/>
</dbReference>
<evidence type="ECO:0000256" key="4">
    <source>
        <dbReference type="ARBA" id="ARBA00023088"/>
    </source>
</evidence>
<accession>A0A805ZHC4</accession>
<evidence type="ECO:0000259" key="7">
    <source>
        <dbReference type="PROSITE" id="PS50847"/>
    </source>
</evidence>
<dbReference type="KEGG" id="lga:LGAS_0942"/>
<dbReference type="Gene3D" id="3.10.20.320">
    <property type="entry name" value="Putative peptidoglycan bound protein (lpxtg motif)"/>
    <property type="match status" value="10"/>
</dbReference>
<name>A0A805ZHC4_LACGA</name>
<proteinExistence type="predicted"/>
<dbReference type="Proteomes" id="UP000000664">
    <property type="component" value="Chromosome"/>
</dbReference>
<dbReference type="InterPro" id="IPR005046">
    <property type="entry name" value="DUF285"/>
</dbReference>
<dbReference type="Pfam" id="PF04650">
    <property type="entry name" value="YSIRK_signal"/>
    <property type="match status" value="1"/>
</dbReference>
<dbReference type="Pfam" id="PF03382">
    <property type="entry name" value="DUF285"/>
    <property type="match status" value="1"/>
</dbReference>
<dbReference type="InterPro" id="IPR019931">
    <property type="entry name" value="LPXTG_anchor"/>
</dbReference>
<dbReference type="Pfam" id="PF17966">
    <property type="entry name" value="Muc_B2"/>
    <property type="match status" value="10"/>
</dbReference>
<keyword evidence="4" id="KW-0572">Peptidoglycan-anchor</keyword>
<dbReference type="Gene3D" id="2.60.40.4300">
    <property type="match status" value="10"/>
</dbReference>
<evidence type="ECO:0000313" key="9">
    <source>
        <dbReference type="Proteomes" id="UP000000664"/>
    </source>
</evidence>
<feature type="compositionally biased region" description="Polar residues" evidence="6">
    <location>
        <begin position="1235"/>
        <end position="1244"/>
    </location>
</feature>
<dbReference type="InterPro" id="IPR041495">
    <property type="entry name" value="Mub_B2"/>
</dbReference>
<keyword evidence="1" id="KW-0134">Cell wall</keyword>
<evidence type="ECO:0000256" key="3">
    <source>
        <dbReference type="ARBA" id="ARBA00022729"/>
    </source>
</evidence>
<gene>
    <name evidence="8" type="ordered locus">LGAS_0942</name>
</gene>
<evidence type="ECO:0000256" key="5">
    <source>
        <dbReference type="SAM" id="Coils"/>
    </source>
</evidence>
<evidence type="ECO:0000256" key="2">
    <source>
        <dbReference type="ARBA" id="ARBA00022525"/>
    </source>
</evidence>
<feature type="domain" description="Gram-positive cocci surface proteins LPxTG" evidence="7">
    <location>
        <begin position="2797"/>
        <end position="2833"/>
    </location>
</feature>
<feature type="region of interest" description="Disordered" evidence="6">
    <location>
        <begin position="1225"/>
        <end position="1244"/>
    </location>
</feature>
<keyword evidence="5" id="KW-0175">Coiled coil</keyword>
<evidence type="ECO:0000256" key="6">
    <source>
        <dbReference type="SAM" id="MobiDB-lite"/>
    </source>
</evidence>
<dbReference type="NCBIfam" id="TIGR02167">
    <property type="entry name" value="Liste_lipo_26"/>
    <property type="match status" value="1"/>
</dbReference>
<protein>
    <submittedName>
        <fullName evidence="8">Adhesion exoprotein</fullName>
    </submittedName>
</protein>
<evidence type="ECO:0000313" key="8">
    <source>
        <dbReference type="EMBL" id="ABJ60330.1"/>
    </source>
</evidence>
<dbReference type="EMBL" id="CP000413">
    <property type="protein sequence ID" value="ABJ60330.1"/>
    <property type="molecule type" value="Genomic_DNA"/>
</dbReference>
<keyword evidence="3" id="KW-0732">Signal</keyword>
<sequence>MMLNLNEMAFIFGGKVMNFRDMKRKDRWSIRKLTVGAASVLLGTYFVASSQGVAKADTVKDNNVNNNTVNEQTSEKKISQPITPNTQAVVIAKNNHQNSENNTANLQNKADLIRQNNQKIINRLTVQKNTIQKVENSTFSEIKTREAANTQPFNIAKNSSKAVTTNSNDGLDESTFGKVDVSSWDTETVNNGLDITGYHGSDQEHLVIPNAADFTKAGKLTDENAVITVNAAKFKKILNTIKPTTVAISKTDNKKVQVSDKTAFGGNLTTENGVSTNDPNLKQMDLTNLDTSNLTDMSGMFCGAYKVKSLGNLSGWDVSHVTNMQQMFDENTYDSPALESLDGINKWNVSNVQNILCLFRNDTNLKDIDISGWDLSKATGGWTTGQVFASFTNISKTVINLNNVKLPSDFNLETSFANGQVVITNNGDLLQLDTTSKTPFKDNLTFRQYNSWGYYANPTVKTYSHSIFYDSKGSSDAKAIVQGVIDTFLHNNYANYQKVTIPTNAVYLSTKPSDSATAIANETYDIAKTETSDTTYHVFRDDEIPMQLTYVETDNNKNLGTVTVVGNGITIVTPYNTGLNPLPVTNLADWLGNDDYTKSDMSITGQKHFGFDGIAEPVNVEINLTKKVITEQRTVTVHLYERDSNGDPVKDSNGNYVSVAPDLKATFNYRQDEFVNSKGKVVKKSNIWLWDEKAPKTYDGANSQEVNVGYIEGVQSISNVKCWKVPINKEGTSYILVPNDGNWSTVEFSTPAVDGYYANPFIDNIVNGYPLLGRPANLFVNPRFNNSVRPGTSDTSDSSIAYTNQDGIYENKNEHIIWYFPKENTATIKRTINFVKNDASHTQLQETSTQDVNLNGSLVAANPNGTGKDYFTIYPAEYNDASIVTGSPIAVINNSNKPTYSWKAKDGQTSVNTDITGYTVSAVKIGNADYSTNENDIKYAKEIAQNTATLDSPADLNISFVYAPASLTSSYEFVDDDNKEQVIEPATSFSGKTGETVELNIKLPANYELAKGSTLPTSYTFKPSDNEQLKIHLIHQKKVLSDDTRTIRRKVTITDPDGKVDPKSTTQSVSFSRSDTLDKVTNKHIYGKWNKNQQTLLAIALSVFAGYTPSGKVDAINVTADSNNPADINISYTADKQNSFYQFVDDNEEGAKVGTSHPISGTTDEMVDLTKAIKDSVPTNYDLVPDQSMSYIFKASDNKPLIIHLTHQKKVLSDDTRTISRKVTITDPDGKVDPESTTQSVSFSRSNTLDKVTNQHIYGEWNTKQQTLPAIVLPVFPGYTPSGKVDAINVTADSNDPADINISYTADKQNSSYQFVDDNEKGAKIGTSHPISGTTDEMVDLTKAIKDSVPTNYDLVPDQNMSYIFKASDNKPLIIHLTHQKKVLSDDTRTISRKVTITDPDGKVDPKSTTQSVTFSRSDTLDKVTNKHIYGKWNKNQQTLPAITLSVFAGYTPSGKVDAINVTADSNNPADINISYIADKQNSSYKFVDDNENEATVGTSHPISGTTDETIDLTKAIKDSVPTNYDLVPDQNMSYIFKASDNKPLIIHLTHHISAVTNDSNLTKTVSRTINVTKPDGTKLAPVVQRVSFIQTATKDDVTGKVTYNNDWKANGKDSFTEYDAPVVDGYTANPAKIEKFTPNVNTKDSTKNIVYEAGSQSITVRFIDKDNKDQQVGEAISINGVTGKSADFSSVVVPENYVLAEGEKLPTNHKFTANDQTVYTVELRHKTEDAKIDPNAKLSQKVSRTILITKLDGSVNKIIQEHTFTRTGEKDMVTGNINYGPWSENGSYTFTAIIVKNIAGYAISGSAPKMVVTPETKDSTVNISYVANGQTNYYQFIDDDYQAGDPVINQRHDFAGKTGEAVKLNISVPQNYDLAKSNVVPIAYTFKTNNNQPIVIHLVHHLSAITNDPKLMKQVTRTINVTKPDGTKLAPVVQRVSFIQTATKDDVTGKITYHHDWKVNGGNSFTEYDAPIVDGYTANPAKIEKLTPDVNTKDSIVNIVYKADSQSITVRFIDKDNKDQQVGKTISINGVTGESADFSSVVVPENYVLAEGEKLPTNHKFTADDQTVYTVELRHKTENAKIDPNAKLSQKVSRTILITQLDGSVNKIIQEHTFTRTGEKDMVTGNINYGPWSENGKYTFNDISVKAIAGYAISGSAPEVVVTPETKDSTVKISYVANGQTSYYQFIDEDYQAGDPVINQKHPIAGKTGDRINLNITIPKNYDLAKGSILPTSYTFKVSDNKPLVIYLVHQKEALSDDTKAVRRKVTITDPDGKVDPKSTTQSVTFGRSDTLDKVTNKHIYGKWNKNQQTLPAIALSVFAGYTPSGKVDAINVTADSNNPADINISYTADKQNSFYQFVDDNEEGTKVGTSHPISGTTDEMVDLTKAIKDSVPTNYDLVPDQNMSYTFKATDNAPIMIHLTHHISDLVNDSSLTKTVSRTILITNIAGKIDKTIQKHTFTRIGKKDMVTGNISYGPWSDNSKYAFAAMQVQAVKGYAINGSAPEMVVTPETKDSTVNIRYLANGQTSYYQFIDDDYQVGDPVINQKHTIAGKTGEDIKLNISIPQNYDLVQGAILPTSYTFGADNNKPVIIHLVHQLSKVANDPKLTKVIARTINVTKTDGTTNSIVQAVKFVQTAIKDAVTNNISFMNDWKNVGSDSFAEYNVPEIKGYTPSQSKVEKLTPKFNNQNEIINISYIKNKQLNPTKPVKPIVTPISSDNKEQSTNKQHISTNIAESKVITENMEQHISKPNRTNNLISEKENEPRYMSHSQVTTMKKVDDVKKPKRINKIKTEKATLPQTGNNNEKTAAIVATGLAVDLSLIGLAGLKKKRLN</sequence>
<dbReference type="InterPro" id="IPR011889">
    <property type="entry name" value="Liste_lipo_26"/>
</dbReference>
<reference evidence="8 9" key="1">
    <citation type="journal article" date="2006" name="Proc. Natl. Acad. Sci. U.S.A.">
        <title>Comparative genomics of the lactic acid bacteria.</title>
        <authorList>
            <person name="Makarova K."/>
            <person name="Slesarev A."/>
            <person name="Wolf Y."/>
            <person name="Sorokin A."/>
            <person name="Mirkin B."/>
            <person name="Koonin E."/>
            <person name="Pavlov A."/>
            <person name="Pavlova N."/>
            <person name="Karamychev V."/>
            <person name="Polouchine N."/>
            <person name="Shakhova V."/>
            <person name="Grigoriev I."/>
            <person name="Lou Y."/>
            <person name="Rohksar D."/>
            <person name="Lucas S."/>
            <person name="Huang K."/>
            <person name="Goodstein D.M."/>
            <person name="Hawkins T."/>
            <person name="Plengvidhya V."/>
            <person name="Welker D."/>
            <person name="Hughes J."/>
            <person name="Goh Y."/>
            <person name="Benson A."/>
            <person name="Baldwin K."/>
            <person name="Lee J.H."/>
            <person name="Diaz-Muniz I."/>
            <person name="Dosti B."/>
            <person name="Smeianov V."/>
            <person name="Wechter W."/>
            <person name="Barabote R."/>
            <person name="Lorca G."/>
            <person name="Altermann E."/>
            <person name="Barrangou R."/>
            <person name="Ganesan B."/>
            <person name="Xie Y."/>
            <person name="Rawsthorne H."/>
            <person name="Tamir D."/>
            <person name="Parker C."/>
            <person name="Breidt F."/>
            <person name="Broadbent J."/>
            <person name="Hutkins R."/>
            <person name="O'Sullivan D."/>
            <person name="Steele J."/>
            <person name="Unlu G."/>
            <person name="Saier M."/>
            <person name="Klaenhammer T."/>
            <person name="Richardson P."/>
            <person name="Kozyavkin S."/>
            <person name="Weimer B."/>
            <person name="Mills D."/>
        </authorList>
    </citation>
    <scope>NUCLEOTIDE SEQUENCE [LARGE SCALE GENOMIC DNA]</scope>
    <source>
        <strain evidence="9">ATCC 33323 / DSM 20243 / BCRC 14619 / CIP 102991 / JCM 1131 / KCTC 3163 / NCIMB 11718 / NCTC 13722 / AM63</strain>
    </source>
</reference>
<dbReference type="PROSITE" id="PS50847">
    <property type="entry name" value="GRAM_POS_ANCHORING"/>
    <property type="match status" value="1"/>
</dbReference>
<organism evidence="8 9">
    <name type="scientific">Lactobacillus gasseri (strain ATCC 33323 / DSM 20243 / BCRC 14619 / CIP 102991 / JCM 1131 / KCTC 3163 / NCIMB 11718 / NCTC 13722 / AM63)</name>
    <dbReference type="NCBI Taxonomy" id="324831"/>
    <lineage>
        <taxon>Bacteria</taxon>
        <taxon>Bacillati</taxon>
        <taxon>Bacillota</taxon>
        <taxon>Bacilli</taxon>
        <taxon>Lactobacillales</taxon>
        <taxon>Lactobacillaceae</taxon>
        <taxon>Lactobacillus</taxon>
    </lineage>
</organism>
<keyword evidence="2" id="KW-0964">Secreted</keyword>
<feature type="coiled-coil region" evidence="5">
    <location>
        <begin position="89"/>
        <end position="116"/>
    </location>
</feature>
<dbReference type="NCBIfam" id="TIGR01168">
    <property type="entry name" value="YSIRK_signal"/>
    <property type="match status" value="1"/>
</dbReference>